<keyword evidence="5" id="KW-0479">Metal-binding</keyword>
<reference evidence="14" key="1">
    <citation type="submission" date="2021-01" db="EMBL/GenBank/DDBJ databases">
        <title>Whole genome shotgun sequence of Rugosimonospora africana NBRC 104875.</title>
        <authorList>
            <person name="Komaki H."/>
            <person name="Tamura T."/>
        </authorList>
    </citation>
    <scope>NUCLEOTIDE SEQUENCE</scope>
    <source>
        <strain evidence="14">NBRC 104875</strain>
    </source>
</reference>
<dbReference type="SMART" id="SM00471">
    <property type="entry name" value="HDc"/>
    <property type="match status" value="1"/>
</dbReference>
<feature type="coiled-coil region" evidence="11">
    <location>
        <begin position="440"/>
        <end position="467"/>
    </location>
</feature>
<dbReference type="InterPro" id="IPR043519">
    <property type="entry name" value="NT_sf"/>
</dbReference>
<evidence type="ECO:0000256" key="9">
    <source>
        <dbReference type="ARBA" id="ARBA00022842"/>
    </source>
</evidence>
<comment type="cofactor">
    <cofactor evidence="1">
        <name>Mg(2+)</name>
        <dbReference type="ChEBI" id="CHEBI:18420"/>
    </cofactor>
</comment>
<dbReference type="SUPFAM" id="SSF81301">
    <property type="entry name" value="Nucleotidyltransferase"/>
    <property type="match status" value="1"/>
</dbReference>
<name>A0A8J3QLL0_9ACTN</name>
<dbReference type="AlphaFoldDB" id="A0A8J3QLL0"/>
<feature type="region of interest" description="Disordered" evidence="12">
    <location>
        <begin position="1"/>
        <end position="29"/>
    </location>
</feature>
<keyword evidence="11" id="KW-0175">Coiled coil</keyword>
<evidence type="ECO:0000313" key="14">
    <source>
        <dbReference type="EMBL" id="GIH13199.1"/>
    </source>
</evidence>
<keyword evidence="2" id="KW-0808">Transferase</keyword>
<keyword evidence="9" id="KW-0460">Magnesium</keyword>
<gene>
    <name evidence="14" type="ORF">Raf01_13710</name>
</gene>
<keyword evidence="10" id="KW-0694">RNA-binding</keyword>
<accession>A0A8J3QLL0</accession>
<proteinExistence type="predicted"/>
<dbReference type="Pfam" id="PF01966">
    <property type="entry name" value="HD"/>
    <property type="match status" value="1"/>
</dbReference>
<dbReference type="InterPro" id="IPR003607">
    <property type="entry name" value="HD/PDEase_dom"/>
</dbReference>
<evidence type="ECO:0000256" key="7">
    <source>
        <dbReference type="ARBA" id="ARBA00022800"/>
    </source>
</evidence>
<evidence type="ECO:0000256" key="4">
    <source>
        <dbReference type="ARBA" id="ARBA00022695"/>
    </source>
</evidence>
<evidence type="ECO:0000256" key="12">
    <source>
        <dbReference type="SAM" id="MobiDB-lite"/>
    </source>
</evidence>
<evidence type="ECO:0000256" key="6">
    <source>
        <dbReference type="ARBA" id="ARBA00022741"/>
    </source>
</evidence>
<dbReference type="Gene3D" id="1.10.3090.10">
    <property type="entry name" value="cca-adding enzyme, domain 2"/>
    <property type="match status" value="1"/>
</dbReference>
<sequence>MAEASTVRVGSDWAQPEPTSGAGGTGAGVAGRATDRLARAMSESSAANQARALSQAQRRALGELVRVFPVIDEVGERFARAGHELHLVGGSVRDALLGRLGNDLDFATSATPDQTLKALGSWAETTWETGREFGTIGAARRGLRLEITTYRSEAYNGVSRNPVVQYGTTLVDDLQRRDFTVNAMAVSVPEHTFTDPYGGLDDLAAGVLRTPGTPRQSFGDDPLRMLRAARFAAQLEFEVVPPVVTAMTEMATDLGRITAERIRDEFTKLLAGHDPVAGLRLLVDTGLADQFLPELSGLKLEIDEHAQHKDVYEHTLIVLRNAIRQEKDGADFILRMAALMHDVGKPATKAIGPDGRVSFHHHEMVGARLTKARMKALKYPKDVITAVVELVALHLRFYGYGRGEWTDSAVRRYVTDAGDLLPRLHLLTRSDVTTRNRRKAAALATDYDALEERITRLEAEEDLARVRPDLDGNAIMELLDISPGPLVGKAWRHLKELRLEHGPLEHDEAVAELHRWAREQGIEPKPSASGDPD</sequence>
<dbReference type="InterPro" id="IPR002646">
    <property type="entry name" value="PolA_pol_head_dom"/>
</dbReference>
<dbReference type="SUPFAM" id="SSF81891">
    <property type="entry name" value="Poly A polymerase C-terminal region-like"/>
    <property type="match status" value="1"/>
</dbReference>
<keyword evidence="3" id="KW-0819">tRNA processing</keyword>
<evidence type="ECO:0000256" key="2">
    <source>
        <dbReference type="ARBA" id="ARBA00022679"/>
    </source>
</evidence>
<dbReference type="InterPro" id="IPR006674">
    <property type="entry name" value="HD_domain"/>
</dbReference>
<organism evidence="14 15">
    <name type="scientific">Rugosimonospora africana</name>
    <dbReference type="NCBI Taxonomy" id="556532"/>
    <lineage>
        <taxon>Bacteria</taxon>
        <taxon>Bacillati</taxon>
        <taxon>Actinomycetota</taxon>
        <taxon>Actinomycetes</taxon>
        <taxon>Micromonosporales</taxon>
        <taxon>Micromonosporaceae</taxon>
        <taxon>Rugosimonospora</taxon>
    </lineage>
</organism>
<dbReference type="GO" id="GO:0046872">
    <property type="term" value="F:metal ion binding"/>
    <property type="evidence" value="ECO:0007669"/>
    <property type="project" value="UniProtKB-KW"/>
</dbReference>
<keyword evidence="8" id="KW-0067">ATP-binding</keyword>
<evidence type="ECO:0000256" key="11">
    <source>
        <dbReference type="SAM" id="Coils"/>
    </source>
</evidence>
<evidence type="ECO:0000256" key="5">
    <source>
        <dbReference type="ARBA" id="ARBA00022723"/>
    </source>
</evidence>
<dbReference type="PANTHER" id="PTHR47545:SF1">
    <property type="entry name" value="MULTIFUNCTIONAL CCA PROTEIN"/>
    <property type="match status" value="1"/>
</dbReference>
<keyword evidence="6" id="KW-0547">Nucleotide-binding</keyword>
<dbReference type="GO" id="GO:0016779">
    <property type="term" value="F:nucleotidyltransferase activity"/>
    <property type="evidence" value="ECO:0007669"/>
    <property type="project" value="UniProtKB-KW"/>
</dbReference>
<dbReference type="GO" id="GO:0005524">
    <property type="term" value="F:ATP binding"/>
    <property type="evidence" value="ECO:0007669"/>
    <property type="project" value="UniProtKB-KW"/>
</dbReference>
<dbReference type="EMBL" id="BONZ01000013">
    <property type="protein sequence ID" value="GIH13199.1"/>
    <property type="molecule type" value="Genomic_DNA"/>
</dbReference>
<dbReference type="GO" id="GO:0042245">
    <property type="term" value="P:RNA repair"/>
    <property type="evidence" value="ECO:0007669"/>
    <property type="project" value="UniProtKB-KW"/>
</dbReference>
<dbReference type="Proteomes" id="UP000642748">
    <property type="component" value="Unassembled WGS sequence"/>
</dbReference>
<feature type="domain" description="HD/PDEase" evidence="13">
    <location>
        <begin position="307"/>
        <end position="462"/>
    </location>
</feature>
<dbReference type="Gene3D" id="3.30.460.10">
    <property type="entry name" value="Beta Polymerase, domain 2"/>
    <property type="match status" value="1"/>
</dbReference>
<keyword evidence="15" id="KW-1185">Reference proteome</keyword>
<evidence type="ECO:0000256" key="10">
    <source>
        <dbReference type="ARBA" id="ARBA00022884"/>
    </source>
</evidence>
<dbReference type="FunFam" id="1.10.3090.10:FF:000002">
    <property type="entry name" value="CCA tRNA nucleotidyltransferase"/>
    <property type="match status" value="1"/>
</dbReference>
<dbReference type="GO" id="GO:0008033">
    <property type="term" value="P:tRNA processing"/>
    <property type="evidence" value="ECO:0007669"/>
    <property type="project" value="UniProtKB-KW"/>
</dbReference>
<dbReference type="InterPro" id="IPR032828">
    <property type="entry name" value="PolyA_RNA-bd"/>
</dbReference>
<keyword evidence="7" id="KW-0692">RNA repair</keyword>
<evidence type="ECO:0000259" key="13">
    <source>
        <dbReference type="SMART" id="SM00471"/>
    </source>
</evidence>
<keyword evidence="4" id="KW-0548">Nucleotidyltransferase</keyword>
<dbReference type="CDD" id="cd00077">
    <property type="entry name" value="HDc"/>
    <property type="match status" value="1"/>
</dbReference>
<evidence type="ECO:0000313" key="15">
    <source>
        <dbReference type="Proteomes" id="UP000642748"/>
    </source>
</evidence>
<dbReference type="CDD" id="cd05398">
    <property type="entry name" value="NT_ClassII-CCAase"/>
    <property type="match status" value="1"/>
</dbReference>
<dbReference type="InterPro" id="IPR050124">
    <property type="entry name" value="tRNA_CCA-adding_enzyme"/>
</dbReference>
<dbReference type="Pfam" id="PF01743">
    <property type="entry name" value="PolyA_pol"/>
    <property type="match status" value="1"/>
</dbReference>
<dbReference type="Pfam" id="PF12627">
    <property type="entry name" value="PolyA_pol_RNAbd"/>
    <property type="match status" value="1"/>
</dbReference>
<dbReference type="InterPro" id="IPR006675">
    <property type="entry name" value="HDIG_dom"/>
</dbReference>
<dbReference type="NCBIfam" id="TIGR02692">
    <property type="entry name" value="tRNA_CCA_actino"/>
    <property type="match status" value="1"/>
</dbReference>
<comment type="caution">
    <text evidence="14">The sequence shown here is derived from an EMBL/GenBank/DDBJ whole genome shotgun (WGS) entry which is preliminary data.</text>
</comment>
<dbReference type="NCBIfam" id="TIGR00277">
    <property type="entry name" value="HDIG"/>
    <property type="match status" value="1"/>
</dbReference>
<dbReference type="PANTHER" id="PTHR47545">
    <property type="entry name" value="MULTIFUNCTIONAL CCA PROTEIN"/>
    <property type="match status" value="1"/>
</dbReference>
<dbReference type="GO" id="GO:0003723">
    <property type="term" value="F:RNA binding"/>
    <property type="evidence" value="ECO:0007669"/>
    <property type="project" value="UniProtKB-KW"/>
</dbReference>
<protein>
    <submittedName>
        <fullName evidence="14">CCA tRNA nucleotidyltransferase</fullName>
    </submittedName>
</protein>
<dbReference type="InterPro" id="IPR014065">
    <property type="entry name" value="tRNA_adenylyltransferase"/>
</dbReference>
<evidence type="ECO:0000256" key="3">
    <source>
        <dbReference type="ARBA" id="ARBA00022694"/>
    </source>
</evidence>
<evidence type="ECO:0000256" key="1">
    <source>
        <dbReference type="ARBA" id="ARBA00001946"/>
    </source>
</evidence>
<evidence type="ECO:0000256" key="8">
    <source>
        <dbReference type="ARBA" id="ARBA00022840"/>
    </source>
</evidence>